<dbReference type="AlphaFoldDB" id="A0A3N2GMW8"/>
<protein>
    <submittedName>
        <fullName evidence="1">Uncharacterized protein</fullName>
    </submittedName>
</protein>
<proteinExistence type="predicted"/>
<comment type="caution">
    <text evidence="1">The sequence shown here is derived from an EMBL/GenBank/DDBJ whole genome shotgun (WGS) entry which is preliminary data.</text>
</comment>
<sequence length="289" mass="31308">MTISEELRDTDVVAELQLWFPAPSLGDAVTACQHLIAALGAWRFSIGPANSDPPGPYDARLLIRSRSRDGESGIEAIRRVALGHLEVIGLDPALLEVTEIGGQPFGRVYRAELPDGTFATMFVKRGQDPFGTEPEEIEVEELEPLGPEGGFDEDEIRELMELAHAATSTRVVIVAEISGADGIDARDMVRGLAGELRRHTFPSEEDIEVSEPRRRPSGTVEVAALVDGTEREAFEAVEAAARALRSFTWLEPTTVDDPHRGDHFAVEAVPQAQFVRLEVHAASGLGVVG</sequence>
<evidence type="ECO:0000313" key="2">
    <source>
        <dbReference type="Proteomes" id="UP000274843"/>
    </source>
</evidence>
<dbReference type="EMBL" id="RKHY01000001">
    <property type="protein sequence ID" value="ROS37978.1"/>
    <property type="molecule type" value="Genomic_DNA"/>
</dbReference>
<reference evidence="1 2" key="1">
    <citation type="submission" date="2018-11" db="EMBL/GenBank/DDBJ databases">
        <title>Sequencing the genomes of 1000 actinobacteria strains.</title>
        <authorList>
            <person name="Klenk H.-P."/>
        </authorList>
    </citation>
    <scope>NUCLEOTIDE SEQUENCE [LARGE SCALE GENOMIC DNA]</scope>
    <source>
        <strain evidence="1 2">DSM 44348</strain>
    </source>
</reference>
<name>A0A3N2GMW8_9PSEU</name>
<dbReference type="RefSeq" id="WP_123682520.1">
    <property type="nucleotide sequence ID" value="NZ_RKHY01000001.1"/>
</dbReference>
<dbReference type="GeneID" id="301841735"/>
<dbReference type="Proteomes" id="UP000274843">
    <property type="component" value="Unassembled WGS sequence"/>
</dbReference>
<keyword evidence="2" id="KW-1185">Reference proteome</keyword>
<evidence type="ECO:0000313" key="1">
    <source>
        <dbReference type="EMBL" id="ROS37978.1"/>
    </source>
</evidence>
<accession>A0A3N2GMW8</accession>
<gene>
    <name evidence="1" type="ORF">EDD35_0241</name>
</gene>
<organism evidence="1 2">
    <name type="scientific">Amycolatopsis thermoflava</name>
    <dbReference type="NCBI Taxonomy" id="84480"/>
    <lineage>
        <taxon>Bacteria</taxon>
        <taxon>Bacillati</taxon>
        <taxon>Actinomycetota</taxon>
        <taxon>Actinomycetes</taxon>
        <taxon>Pseudonocardiales</taxon>
        <taxon>Pseudonocardiaceae</taxon>
        <taxon>Amycolatopsis</taxon>
        <taxon>Amycolatopsis methanolica group</taxon>
    </lineage>
</organism>